<feature type="domain" description="Leucine-binding protein" evidence="6">
    <location>
        <begin position="25"/>
        <end position="345"/>
    </location>
</feature>
<keyword evidence="2" id="KW-0813">Transport</keyword>
<dbReference type="AlphaFoldDB" id="A0A1T4MJ73"/>
<evidence type="ECO:0000256" key="4">
    <source>
        <dbReference type="ARBA" id="ARBA00022970"/>
    </source>
</evidence>
<evidence type="ECO:0000259" key="6">
    <source>
        <dbReference type="Pfam" id="PF13458"/>
    </source>
</evidence>
<gene>
    <name evidence="7" type="ORF">SAMN02745119_01313</name>
</gene>
<evidence type="ECO:0000256" key="1">
    <source>
        <dbReference type="ARBA" id="ARBA00010062"/>
    </source>
</evidence>
<evidence type="ECO:0000313" key="7">
    <source>
        <dbReference type="EMBL" id="SJZ66788.1"/>
    </source>
</evidence>
<dbReference type="PROSITE" id="PS51257">
    <property type="entry name" value="PROKAR_LIPOPROTEIN"/>
    <property type="match status" value="1"/>
</dbReference>
<dbReference type="InterPro" id="IPR028082">
    <property type="entry name" value="Peripla_BP_I"/>
</dbReference>
<dbReference type="Proteomes" id="UP000190102">
    <property type="component" value="Unassembled WGS sequence"/>
</dbReference>
<dbReference type="InterPro" id="IPR051010">
    <property type="entry name" value="BCAA_transport"/>
</dbReference>
<organism evidence="7 8">
    <name type="scientific">Trichlorobacter thiogenes</name>
    <dbReference type="NCBI Taxonomy" id="115783"/>
    <lineage>
        <taxon>Bacteria</taxon>
        <taxon>Pseudomonadati</taxon>
        <taxon>Thermodesulfobacteriota</taxon>
        <taxon>Desulfuromonadia</taxon>
        <taxon>Geobacterales</taxon>
        <taxon>Geobacteraceae</taxon>
        <taxon>Trichlorobacter</taxon>
    </lineage>
</organism>
<dbReference type="PANTHER" id="PTHR30483:SF6">
    <property type="entry name" value="PERIPLASMIC BINDING PROTEIN OF ABC TRANSPORTER FOR NATURAL AMINO ACIDS"/>
    <property type="match status" value="1"/>
</dbReference>
<dbReference type="PANTHER" id="PTHR30483">
    <property type="entry name" value="LEUCINE-SPECIFIC-BINDING PROTEIN"/>
    <property type="match status" value="1"/>
</dbReference>
<dbReference type="RefSeq" id="WP_078789598.1">
    <property type="nucleotide sequence ID" value="NZ_FUWR01000005.1"/>
</dbReference>
<comment type="similarity">
    <text evidence="1">Belongs to the leucine-binding protein family.</text>
</comment>
<reference evidence="8" key="1">
    <citation type="submission" date="2017-02" db="EMBL/GenBank/DDBJ databases">
        <authorList>
            <person name="Varghese N."/>
            <person name="Submissions S."/>
        </authorList>
    </citation>
    <scope>NUCLEOTIDE SEQUENCE [LARGE SCALE GENOMIC DNA]</scope>
    <source>
        <strain evidence="8">ATCC BAA-34</strain>
    </source>
</reference>
<dbReference type="Gene3D" id="3.40.50.2300">
    <property type="match status" value="2"/>
</dbReference>
<keyword evidence="3 5" id="KW-0732">Signal</keyword>
<proteinExistence type="inferred from homology"/>
<dbReference type="InterPro" id="IPR000709">
    <property type="entry name" value="Leu_Ile_Val-bd"/>
</dbReference>
<sequence length="370" mass="40279">MFLFRIAAVFCCLLSLLIACSPKKPVKIGFLGGMSGRVADLGVAGRNGAMLAIEQRNTAGGIHGQQVELVVKDDGQNSEVAQKAVAELLNSNIELIIGPMTSSIALAVLDQVNASKAILLAPTVSTTALTGKNDNFLRIIGDTSTYATKLARYQAQKFGHRRVAVIYDLNNRSYTESWFGDFKREFELHGGSVVAVETYHSLPTTSFHQLATTLLKQKPELVVIITNAVDAALICQQIRKQDAAVSIGMAEWASTERFIELAGGAAEGVLVSQFVNRTDPSERYQRFLKQYRERFGGQEPGFAGLAGYDAALAAMDAYAARKSGETLKQTIIRLNSFQGGQQKYQIDRFGDANRLTTATIVRNGIYQTLE</sequence>
<dbReference type="STRING" id="115783.SAMN02745119_01313"/>
<evidence type="ECO:0000256" key="3">
    <source>
        <dbReference type="ARBA" id="ARBA00022729"/>
    </source>
</evidence>
<dbReference type="OrthoDB" id="7337537at2"/>
<evidence type="ECO:0000256" key="2">
    <source>
        <dbReference type="ARBA" id="ARBA00022448"/>
    </source>
</evidence>
<evidence type="ECO:0000313" key="8">
    <source>
        <dbReference type="Proteomes" id="UP000190102"/>
    </source>
</evidence>
<dbReference type="SUPFAM" id="SSF53822">
    <property type="entry name" value="Periplasmic binding protein-like I"/>
    <property type="match status" value="1"/>
</dbReference>
<accession>A0A1T4MJ73</accession>
<dbReference type="EMBL" id="FUWR01000005">
    <property type="protein sequence ID" value="SJZ66788.1"/>
    <property type="molecule type" value="Genomic_DNA"/>
</dbReference>
<dbReference type="Pfam" id="PF13458">
    <property type="entry name" value="Peripla_BP_6"/>
    <property type="match status" value="1"/>
</dbReference>
<feature type="signal peptide" evidence="5">
    <location>
        <begin position="1"/>
        <end position="21"/>
    </location>
</feature>
<name>A0A1T4MJ73_9BACT</name>
<dbReference type="PRINTS" id="PR00337">
    <property type="entry name" value="LEUILEVALBP"/>
</dbReference>
<protein>
    <submittedName>
        <fullName evidence="7">Amino acid/amide ABC transporter substrate-binding protein, HAAT family</fullName>
    </submittedName>
</protein>
<evidence type="ECO:0000256" key="5">
    <source>
        <dbReference type="SAM" id="SignalP"/>
    </source>
</evidence>
<keyword evidence="8" id="KW-1185">Reference proteome</keyword>
<dbReference type="CDD" id="cd19983">
    <property type="entry name" value="PBP1_ABC_HAAT-like"/>
    <property type="match status" value="1"/>
</dbReference>
<feature type="chain" id="PRO_5011961828" evidence="5">
    <location>
        <begin position="22"/>
        <end position="370"/>
    </location>
</feature>
<dbReference type="InterPro" id="IPR028081">
    <property type="entry name" value="Leu-bd"/>
</dbReference>
<dbReference type="GO" id="GO:0006865">
    <property type="term" value="P:amino acid transport"/>
    <property type="evidence" value="ECO:0007669"/>
    <property type="project" value="UniProtKB-KW"/>
</dbReference>
<keyword evidence="4" id="KW-0029">Amino-acid transport</keyword>